<feature type="non-terminal residue" evidence="1">
    <location>
        <position position="1"/>
    </location>
</feature>
<protein>
    <submittedName>
        <fullName evidence="1">Uncharacterized protein</fullName>
    </submittedName>
</protein>
<organism evidence="1 2">
    <name type="scientific">Enterospora canceri</name>
    <dbReference type="NCBI Taxonomy" id="1081671"/>
    <lineage>
        <taxon>Eukaryota</taxon>
        <taxon>Fungi</taxon>
        <taxon>Fungi incertae sedis</taxon>
        <taxon>Microsporidia</taxon>
        <taxon>Enterocytozoonidae</taxon>
        <taxon>Enterospora</taxon>
    </lineage>
</organism>
<keyword evidence="2" id="KW-1185">Reference proteome</keyword>
<proteinExistence type="predicted"/>
<reference evidence="1 2" key="1">
    <citation type="journal article" date="2017" name="Environ. Microbiol.">
        <title>Decay of the glycolytic pathway and adaptation to intranuclear parasitism within Enterocytozoonidae microsporidia.</title>
        <authorList>
            <person name="Wiredu Boakye D."/>
            <person name="Jaroenlak P."/>
            <person name="Prachumwat A."/>
            <person name="Williams T.A."/>
            <person name="Bateman K.S."/>
            <person name="Itsathitphaisarn O."/>
            <person name="Sritunyalucksana K."/>
            <person name="Paszkiewicz K.H."/>
            <person name="Moore K.A."/>
            <person name="Stentiford G.D."/>
            <person name="Williams B.A."/>
        </authorList>
    </citation>
    <scope>NUCLEOTIDE SEQUENCE [LARGE SCALE GENOMIC DNA]</scope>
    <source>
        <strain evidence="1 2">GB1</strain>
    </source>
</reference>
<dbReference type="OrthoDB" id="431557at2759"/>
<comment type="caution">
    <text evidence="1">The sequence shown here is derived from an EMBL/GenBank/DDBJ whole genome shotgun (WGS) entry which is preliminary data.</text>
</comment>
<sequence length="63" mass="7337">NQSCKTILSTALSRVKSMNEKQMIELCLNAMKNAHPEENELKKDEIECYLMRVGEKTMRISEF</sequence>
<evidence type="ECO:0000313" key="1">
    <source>
        <dbReference type="EMBL" id="ORD92976.1"/>
    </source>
</evidence>
<dbReference type="Proteomes" id="UP000192639">
    <property type="component" value="Unassembled WGS sequence"/>
</dbReference>
<dbReference type="AlphaFoldDB" id="A0A1Y1S3T4"/>
<dbReference type="Gene3D" id="3.60.20.10">
    <property type="entry name" value="Glutamine Phosphoribosylpyrophosphate, subunit 1, domain 1"/>
    <property type="match status" value="1"/>
</dbReference>
<name>A0A1Y1S3T4_9MICR</name>
<dbReference type="VEuPathDB" id="MicrosporidiaDB:ECANGB1_2153"/>
<evidence type="ECO:0000313" key="2">
    <source>
        <dbReference type="Proteomes" id="UP000192639"/>
    </source>
</evidence>
<gene>
    <name evidence="1" type="ORF">ECANGB1_2153</name>
</gene>
<dbReference type="EMBL" id="LWDP01000334">
    <property type="protein sequence ID" value="ORD92976.1"/>
    <property type="molecule type" value="Genomic_DNA"/>
</dbReference>
<dbReference type="InterPro" id="IPR029055">
    <property type="entry name" value="Ntn_hydrolases_N"/>
</dbReference>
<accession>A0A1Y1S3T4</accession>